<evidence type="ECO:0000313" key="10">
    <source>
        <dbReference type="Proteomes" id="UP000272400"/>
    </source>
</evidence>
<dbReference type="GO" id="GO:0004673">
    <property type="term" value="F:protein histidine kinase activity"/>
    <property type="evidence" value="ECO:0007669"/>
    <property type="project" value="UniProtKB-EC"/>
</dbReference>
<evidence type="ECO:0000256" key="6">
    <source>
        <dbReference type="SAM" id="MobiDB-lite"/>
    </source>
</evidence>
<dbReference type="Pfam" id="PF08376">
    <property type="entry name" value="NIT"/>
    <property type="match status" value="1"/>
</dbReference>
<dbReference type="GO" id="GO:0000160">
    <property type="term" value="P:phosphorelay signal transduction system"/>
    <property type="evidence" value="ECO:0007669"/>
    <property type="project" value="TreeGrafter"/>
</dbReference>
<dbReference type="SMART" id="SM00387">
    <property type="entry name" value="HATPase_c"/>
    <property type="match status" value="1"/>
</dbReference>
<dbReference type="Pfam" id="PF02518">
    <property type="entry name" value="HATPase_c"/>
    <property type="match status" value="1"/>
</dbReference>
<feature type="compositionally biased region" description="Low complexity" evidence="6">
    <location>
        <begin position="691"/>
        <end position="709"/>
    </location>
</feature>
<comment type="caution">
    <text evidence="9">The sequence shown here is derived from an EMBL/GenBank/DDBJ whole genome shotgun (WGS) entry which is preliminary data.</text>
</comment>
<keyword evidence="10" id="KW-1185">Reference proteome</keyword>
<dbReference type="SUPFAM" id="SSF55874">
    <property type="entry name" value="ATPase domain of HSP90 chaperone/DNA topoisomerase II/histidine kinase"/>
    <property type="match status" value="1"/>
</dbReference>
<sequence>MGGSRHRTRSVRRMIFSLLAVPVSALIVLWAVMLSTTLQDSLRLLQARDYLSMVVEPVRDLTISLQAERRMSMAYLGADPMVGLTGLQAQRLITDRAVDVVKGHAASSGYAGATNELTRIRTKRVLDRLANLAALRDAVEGGRDVSPPDLLRQYTELIVAANLIYDAAETGDAEINRDTRVQVSLADAFELLNYEDALLAGVVDSGAHREEVHAEFVKAVGAQRARYAELIRQMNTQDALKLERLHGTAHYKEFAALEDALVADRGTAAAPTVDAGAWHTAVERWRNDLTVYAAETQDALAVRAVNWAKGVIFRLVFTAGVGLIAIIGAIAVGLRLARRLIAENRRMVEELETFTHERLPKIPALVQEGVEIDLDADVKADDYTITEIARVFEAFDSSRRAVVAAAVSEAAARRGLGAVFVNLARREQVLLRRLLKMLDAMERKAKSPDDLNDLFAIDHLVTRMRRHAEGLIILAGQSAGRTWRRPVPLVDVVRGSVAEVEDYTRVKISASLPQTALNGTVAADVIHLLAELVENAVMYSPPEMQVEVTAQLVAHGLAVEVEDRGLGLEEAKIASFNRTLAEAPDFDLFDSARLGMFVIARLARKHDIRVQLRPSPYGGVTAIAIIPGSLLAEAGAAEPEAEAPEPQAEEPRPRVRMEPAVVRPPAQEGELPKRVRQRSLAPQLRARDGEAGQPPEAAEPQPAPLAAPTARPPEEARNVLSAMQQGWQRGRAEVQSREEGREERER</sequence>
<feature type="compositionally biased region" description="Basic and acidic residues" evidence="6">
    <location>
        <begin position="730"/>
        <end position="746"/>
    </location>
</feature>
<dbReference type="CDD" id="cd16936">
    <property type="entry name" value="HATPase_RsbW-like"/>
    <property type="match status" value="1"/>
</dbReference>
<keyword evidence="7" id="KW-0472">Membrane</keyword>
<keyword evidence="4" id="KW-0808">Transferase</keyword>
<proteinExistence type="predicted"/>
<keyword evidence="7" id="KW-0812">Transmembrane</keyword>
<protein>
    <recommendedName>
        <fullName evidence="2">histidine kinase</fullName>
        <ecNumber evidence="2">2.7.13.3</ecNumber>
    </recommendedName>
</protein>
<dbReference type="EMBL" id="RJKE01000001">
    <property type="protein sequence ID" value="ROO89611.1"/>
    <property type="molecule type" value="Genomic_DNA"/>
</dbReference>
<evidence type="ECO:0000256" key="1">
    <source>
        <dbReference type="ARBA" id="ARBA00000085"/>
    </source>
</evidence>
<keyword evidence="7" id="KW-1133">Transmembrane helix</keyword>
<evidence type="ECO:0000256" key="2">
    <source>
        <dbReference type="ARBA" id="ARBA00012438"/>
    </source>
</evidence>
<feature type="domain" description="Histidine kinase/HSP90-like ATPase" evidence="8">
    <location>
        <begin position="520"/>
        <end position="630"/>
    </location>
</feature>
<comment type="catalytic activity">
    <reaction evidence="1">
        <text>ATP + protein L-histidine = ADP + protein N-phospho-L-histidine.</text>
        <dbReference type="EC" id="2.7.13.3"/>
    </reaction>
</comment>
<evidence type="ECO:0000256" key="3">
    <source>
        <dbReference type="ARBA" id="ARBA00022553"/>
    </source>
</evidence>
<feature type="region of interest" description="Disordered" evidence="6">
    <location>
        <begin position="636"/>
        <end position="746"/>
    </location>
</feature>
<dbReference type="GO" id="GO:0005886">
    <property type="term" value="C:plasma membrane"/>
    <property type="evidence" value="ECO:0007669"/>
    <property type="project" value="TreeGrafter"/>
</dbReference>
<dbReference type="InterPro" id="IPR013587">
    <property type="entry name" value="Nitrate/nitrite_sensing"/>
</dbReference>
<evidence type="ECO:0000313" key="9">
    <source>
        <dbReference type="EMBL" id="ROO89611.1"/>
    </source>
</evidence>
<evidence type="ECO:0000256" key="7">
    <source>
        <dbReference type="SAM" id="Phobius"/>
    </source>
</evidence>
<feature type="transmembrane region" description="Helical" evidence="7">
    <location>
        <begin position="311"/>
        <end position="337"/>
    </location>
</feature>
<dbReference type="AlphaFoldDB" id="A0A3N1D7Z2"/>
<dbReference type="Gene3D" id="3.30.565.10">
    <property type="entry name" value="Histidine kinase-like ATPase, C-terminal domain"/>
    <property type="match status" value="1"/>
</dbReference>
<evidence type="ECO:0000259" key="8">
    <source>
        <dbReference type="SMART" id="SM00387"/>
    </source>
</evidence>
<keyword evidence="3" id="KW-0597">Phosphoprotein</keyword>
<name>A0A3N1D7Z2_9ACTN</name>
<dbReference type="InterPro" id="IPR036890">
    <property type="entry name" value="HATPase_C_sf"/>
</dbReference>
<dbReference type="OrthoDB" id="3845898at2"/>
<organism evidence="9 10">
    <name type="scientific">Actinocorallia herbida</name>
    <dbReference type="NCBI Taxonomy" id="58109"/>
    <lineage>
        <taxon>Bacteria</taxon>
        <taxon>Bacillati</taxon>
        <taxon>Actinomycetota</taxon>
        <taxon>Actinomycetes</taxon>
        <taxon>Streptosporangiales</taxon>
        <taxon>Thermomonosporaceae</taxon>
        <taxon>Actinocorallia</taxon>
    </lineage>
</organism>
<evidence type="ECO:0000256" key="4">
    <source>
        <dbReference type="ARBA" id="ARBA00022679"/>
    </source>
</evidence>
<keyword evidence="5 9" id="KW-0418">Kinase</keyword>
<dbReference type="PANTHER" id="PTHR45436">
    <property type="entry name" value="SENSOR HISTIDINE KINASE YKOH"/>
    <property type="match status" value="1"/>
</dbReference>
<dbReference type="PANTHER" id="PTHR45436:SF5">
    <property type="entry name" value="SENSOR HISTIDINE KINASE TRCS"/>
    <property type="match status" value="1"/>
</dbReference>
<reference evidence="9 10" key="1">
    <citation type="submission" date="2018-11" db="EMBL/GenBank/DDBJ databases">
        <title>Sequencing the genomes of 1000 actinobacteria strains.</title>
        <authorList>
            <person name="Klenk H.-P."/>
        </authorList>
    </citation>
    <scope>NUCLEOTIDE SEQUENCE [LARGE SCALE GENOMIC DNA]</scope>
    <source>
        <strain evidence="9 10">DSM 44254</strain>
    </source>
</reference>
<dbReference type="InterPro" id="IPR003594">
    <property type="entry name" value="HATPase_dom"/>
</dbReference>
<gene>
    <name evidence="9" type="ORF">EDD29_7312</name>
</gene>
<dbReference type="EC" id="2.7.13.3" evidence="2"/>
<accession>A0A3N1D7Z2</accession>
<dbReference type="InterPro" id="IPR050428">
    <property type="entry name" value="TCS_sensor_his_kinase"/>
</dbReference>
<dbReference type="Proteomes" id="UP000272400">
    <property type="component" value="Unassembled WGS sequence"/>
</dbReference>
<evidence type="ECO:0000256" key="5">
    <source>
        <dbReference type="ARBA" id="ARBA00022777"/>
    </source>
</evidence>